<keyword evidence="4" id="KW-1185">Reference proteome</keyword>
<feature type="region of interest" description="Disordered" evidence="1">
    <location>
        <begin position="79"/>
        <end position="104"/>
    </location>
</feature>
<keyword evidence="2" id="KW-0472">Membrane</keyword>
<protein>
    <submittedName>
        <fullName evidence="3">Uncharacterized protein</fullName>
    </submittedName>
</protein>
<keyword evidence="2" id="KW-1133">Transmembrane helix</keyword>
<organism evidence="3 4">
    <name type="scientific">Dreissena polymorpha</name>
    <name type="common">Zebra mussel</name>
    <name type="synonym">Mytilus polymorpha</name>
    <dbReference type="NCBI Taxonomy" id="45954"/>
    <lineage>
        <taxon>Eukaryota</taxon>
        <taxon>Metazoa</taxon>
        <taxon>Spiralia</taxon>
        <taxon>Lophotrochozoa</taxon>
        <taxon>Mollusca</taxon>
        <taxon>Bivalvia</taxon>
        <taxon>Autobranchia</taxon>
        <taxon>Heteroconchia</taxon>
        <taxon>Euheterodonta</taxon>
        <taxon>Imparidentia</taxon>
        <taxon>Neoheterodontei</taxon>
        <taxon>Myida</taxon>
        <taxon>Dreissenoidea</taxon>
        <taxon>Dreissenidae</taxon>
        <taxon>Dreissena</taxon>
    </lineage>
</organism>
<proteinExistence type="predicted"/>
<name>A0A9D4R8A4_DREPO</name>
<accession>A0A9D4R8A4</accession>
<dbReference type="EMBL" id="JAIWYP010000003">
    <property type="protein sequence ID" value="KAH3857908.1"/>
    <property type="molecule type" value="Genomic_DNA"/>
</dbReference>
<evidence type="ECO:0000256" key="1">
    <source>
        <dbReference type="SAM" id="MobiDB-lite"/>
    </source>
</evidence>
<keyword evidence="2" id="KW-0812">Transmembrane</keyword>
<reference evidence="3" key="2">
    <citation type="submission" date="2020-11" db="EMBL/GenBank/DDBJ databases">
        <authorList>
            <person name="McCartney M.A."/>
            <person name="Auch B."/>
            <person name="Kono T."/>
            <person name="Mallez S."/>
            <person name="Becker A."/>
            <person name="Gohl D.M."/>
            <person name="Silverstein K.A.T."/>
            <person name="Koren S."/>
            <person name="Bechman K.B."/>
            <person name="Herman A."/>
            <person name="Abrahante J.E."/>
            <person name="Garbe J."/>
        </authorList>
    </citation>
    <scope>NUCLEOTIDE SEQUENCE</scope>
    <source>
        <strain evidence="3">Duluth1</strain>
        <tissue evidence="3">Whole animal</tissue>
    </source>
</reference>
<evidence type="ECO:0000256" key="2">
    <source>
        <dbReference type="SAM" id="Phobius"/>
    </source>
</evidence>
<feature type="compositionally biased region" description="Polar residues" evidence="1">
    <location>
        <begin position="85"/>
        <end position="98"/>
    </location>
</feature>
<sequence>MDCHCEQCNNVNGSCALYSTPCRGGFRLEGEFCTPHTFPTMSDKDSKGIPISAFVAVVVFLAIAVGCNIVLATFYIKQRRKRQSGTDNNTIVTSPSSLRSDEYDTISPRLQETNDYEGLQMETRTYYND</sequence>
<reference evidence="3" key="1">
    <citation type="journal article" date="2019" name="bioRxiv">
        <title>The Genome of the Zebra Mussel, Dreissena polymorpha: A Resource for Invasive Species Research.</title>
        <authorList>
            <person name="McCartney M.A."/>
            <person name="Auch B."/>
            <person name="Kono T."/>
            <person name="Mallez S."/>
            <person name="Zhang Y."/>
            <person name="Obille A."/>
            <person name="Becker A."/>
            <person name="Abrahante J.E."/>
            <person name="Garbe J."/>
            <person name="Badalamenti J.P."/>
            <person name="Herman A."/>
            <person name="Mangelson H."/>
            <person name="Liachko I."/>
            <person name="Sullivan S."/>
            <person name="Sone E.D."/>
            <person name="Koren S."/>
            <person name="Silverstein K.A.T."/>
            <person name="Beckman K.B."/>
            <person name="Gohl D.M."/>
        </authorList>
    </citation>
    <scope>NUCLEOTIDE SEQUENCE</scope>
    <source>
        <strain evidence="3">Duluth1</strain>
        <tissue evidence="3">Whole animal</tissue>
    </source>
</reference>
<dbReference type="Proteomes" id="UP000828390">
    <property type="component" value="Unassembled WGS sequence"/>
</dbReference>
<dbReference type="AlphaFoldDB" id="A0A9D4R8A4"/>
<evidence type="ECO:0000313" key="4">
    <source>
        <dbReference type="Proteomes" id="UP000828390"/>
    </source>
</evidence>
<gene>
    <name evidence="3" type="ORF">DPMN_100526</name>
</gene>
<feature type="transmembrane region" description="Helical" evidence="2">
    <location>
        <begin position="51"/>
        <end position="76"/>
    </location>
</feature>
<comment type="caution">
    <text evidence="3">The sequence shown here is derived from an EMBL/GenBank/DDBJ whole genome shotgun (WGS) entry which is preliminary data.</text>
</comment>
<evidence type="ECO:0000313" key="3">
    <source>
        <dbReference type="EMBL" id="KAH3857908.1"/>
    </source>
</evidence>